<dbReference type="GO" id="GO:0006508">
    <property type="term" value="P:proteolysis"/>
    <property type="evidence" value="ECO:0007669"/>
    <property type="project" value="InterPro"/>
</dbReference>
<keyword evidence="2" id="KW-0325">Glycoprotein</keyword>
<evidence type="ECO:0000313" key="6">
    <source>
        <dbReference type="Proteomes" id="UP001107558"/>
    </source>
</evidence>
<dbReference type="SMART" id="SM00020">
    <property type="entry name" value="Tryp_SPc"/>
    <property type="match status" value="1"/>
</dbReference>
<dbReference type="InterPro" id="IPR018114">
    <property type="entry name" value="TRYPSIN_HIS"/>
</dbReference>
<dbReference type="Proteomes" id="UP001107558">
    <property type="component" value="Chromosome 2"/>
</dbReference>
<dbReference type="AlphaFoldDB" id="A0A9J6CAQ6"/>
<feature type="domain" description="Peptidase S1" evidence="4">
    <location>
        <begin position="162"/>
        <end position="404"/>
    </location>
</feature>
<dbReference type="OrthoDB" id="6380398at2759"/>
<keyword evidence="1" id="KW-1015">Disulfide bond</keyword>
<organism evidence="5 6">
    <name type="scientific">Polypedilum vanderplanki</name>
    <name type="common">Sleeping chironomid midge</name>
    <dbReference type="NCBI Taxonomy" id="319348"/>
    <lineage>
        <taxon>Eukaryota</taxon>
        <taxon>Metazoa</taxon>
        <taxon>Ecdysozoa</taxon>
        <taxon>Arthropoda</taxon>
        <taxon>Hexapoda</taxon>
        <taxon>Insecta</taxon>
        <taxon>Pterygota</taxon>
        <taxon>Neoptera</taxon>
        <taxon>Endopterygota</taxon>
        <taxon>Diptera</taxon>
        <taxon>Nematocera</taxon>
        <taxon>Chironomoidea</taxon>
        <taxon>Chironomidae</taxon>
        <taxon>Chironominae</taxon>
        <taxon>Polypedilum</taxon>
        <taxon>Polypedilum</taxon>
    </lineage>
</organism>
<dbReference type="PROSITE" id="PS00134">
    <property type="entry name" value="TRYPSIN_HIS"/>
    <property type="match status" value="1"/>
</dbReference>
<comment type="similarity">
    <text evidence="3">Belongs to the peptidase S1 family. CLIP subfamily.</text>
</comment>
<evidence type="ECO:0000256" key="1">
    <source>
        <dbReference type="ARBA" id="ARBA00023157"/>
    </source>
</evidence>
<name>A0A9J6CAQ6_POLVA</name>
<evidence type="ECO:0000313" key="5">
    <source>
        <dbReference type="EMBL" id="KAG5679196.1"/>
    </source>
</evidence>
<comment type="caution">
    <text evidence="5">The sequence shown here is derived from an EMBL/GenBank/DDBJ whole genome shotgun (WGS) entry which is preliminary data.</text>
</comment>
<reference evidence="5" key="1">
    <citation type="submission" date="2021-03" db="EMBL/GenBank/DDBJ databases">
        <title>Chromosome level genome of the anhydrobiotic midge Polypedilum vanderplanki.</title>
        <authorList>
            <person name="Yoshida Y."/>
            <person name="Kikawada T."/>
            <person name="Gusev O."/>
        </authorList>
    </citation>
    <scope>NUCLEOTIDE SEQUENCE</scope>
    <source>
        <strain evidence="5">NIAS01</strain>
        <tissue evidence="5">Whole body or cell culture</tissue>
    </source>
</reference>
<dbReference type="InterPro" id="IPR051487">
    <property type="entry name" value="Ser/Thr_Proteases_Immune/Dev"/>
</dbReference>
<dbReference type="InterPro" id="IPR009003">
    <property type="entry name" value="Peptidase_S1_PA"/>
</dbReference>
<evidence type="ECO:0000259" key="4">
    <source>
        <dbReference type="PROSITE" id="PS50240"/>
    </source>
</evidence>
<dbReference type="CDD" id="cd00190">
    <property type="entry name" value="Tryp_SPc"/>
    <property type="match status" value="1"/>
</dbReference>
<evidence type="ECO:0000256" key="2">
    <source>
        <dbReference type="ARBA" id="ARBA00023180"/>
    </source>
</evidence>
<dbReference type="InterPro" id="IPR001254">
    <property type="entry name" value="Trypsin_dom"/>
</dbReference>
<dbReference type="SUPFAM" id="SSF50494">
    <property type="entry name" value="Trypsin-like serine proteases"/>
    <property type="match status" value="1"/>
</dbReference>
<dbReference type="GO" id="GO:0004252">
    <property type="term" value="F:serine-type endopeptidase activity"/>
    <property type="evidence" value="ECO:0007669"/>
    <property type="project" value="InterPro"/>
</dbReference>
<dbReference type="FunFam" id="2.40.10.10:FF:000068">
    <property type="entry name" value="transmembrane protease serine 2"/>
    <property type="match status" value="1"/>
</dbReference>
<keyword evidence="6" id="KW-1185">Reference proteome</keyword>
<dbReference type="EMBL" id="JADBJN010000002">
    <property type="protein sequence ID" value="KAG5679196.1"/>
    <property type="molecule type" value="Genomic_DNA"/>
</dbReference>
<evidence type="ECO:0000256" key="3">
    <source>
        <dbReference type="ARBA" id="ARBA00024195"/>
    </source>
</evidence>
<dbReference type="InterPro" id="IPR043504">
    <property type="entry name" value="Peptidase_S1_PA_chymotrypsin"/>
</dbReference>
<dbReference type="PROSITE" id="PS50240">
    <property type="entry name" value="TRYPSIN_DOM"/>
    <property type="match status" value="1"/>
</dbReference>
<dbReference type="Gene3D" id="2.40.10.10">
    <property type="entry name" value="Trypsin-like serine proteases"/>
    <property type="match status" value="1"/>
</dbReference>
<gene>
    <name evidence="5" type="ORF">PVAND_008783</name>
</gene>
<protein>
    <recommendedName>
        <fullName evidence="4">Peptidase S1 domain-containing protein</fullName>
    </recommendedName>
</protein>
<dbReference type="InterPro" id="IPR035914">
    <property type="entry name" value="Sperma_CUB_dom_sf"/>
</dbReference>
<accession>A0A9J6CAQ6</accession>
<dbReference type="SUPFAM" id="SSF49854">
    <property type="entry name" value="Spermadhesin, CUB domain"/>
    <property type="match status" value="1"/>
</dbReference>
<proteinExistence type="inferred from homology"/>
<dbReference type="Gene3D" id="2.60.120.290">
    <property type="entry name" value="Spermadhesin, CUB domain"/>
    <property type="match status" value="1"/>
</dbReference>
<sequence length="411" mass="45399">MKLITYLVEYGCNKVFCAHLLGIFKIPLPKLLYVDKTTNLNVGQSSTINWPEANNRNGWCTYVIKSPPDTYIRATLTINMKGTEPSCSANQYVAVSIDNMPNWDGIRTFCGVRNGLVINSIGNEIKFGINANDFSQRVQIQLQVIRLQQGDCQCSWNPSTRIVNGQDAGPNTFTSHVTFNSQGSNFCGGTLITQYHALTAGHCIANINSVYGLSSVIMYVGRYKIRNPVNSDTVYSEAYYLSSAVAHQSYNNPINSNDIGIVTTRNYVRFTRGVSPACIPFAYQGYSLSEGTTLVAVGFGSTEFALNENYDSKSWTLQRVNMQLNSKLASDCTGTVFCTVGYLSGSTRGDTCQRDSGDGVYAYMKNRYYVFGVVSRGLACGGKNSFSYNTNVVSYIGWIRTRIGNSFMCNY</sequence>
<dbReference type="PANTHER" id="PTHR24256">
    <property type="entry name" value="TRYPTASE-RELATED"/>
    <property type="match status" value="1"/>
</dbReference>
<dbReference type="Pfam" id="PF00089">
    <property type="entry name" value="Trypsin"/>
    <property type="match status" value="1"/>
</dbReference>